<comment type="catalytic activity">
    <reaction evidence="8 10">
        <text>L-aspartyl-tRNA(Asn) + L-glutamine + ATP + H2O = L-asparaginyl-tRNA(Asn) + L-glutamate + ADP + phosphate + 2 H(+)</text>
        <dbReference type="Rhea" id="RHEA:14513"/>
        <dbReference type="Rhea" id="RHEA-COMP:9674"/>
        <dbReference type="Rhea" id="RHEA-COMP:9677"/>
        <dbReference type="ChEBI" id="CHEBI:15377"/>
        <dbReference type="ChEBI" id="CHEBI:15378"/>
        <dbReference type="ChEBI" id="CHEBI:29985"/>
        <dbReference type="ChEBI" id="CHEBI:30616"/>
        <dbReference type="ChEBI" id="CHEBI:43474"/>
        <dbReference type="ChEBI" id="CHEBI:58359"/>
        <dbReference type="ChEBI" id="CHEBI:78515"/>
        <dbReference type="ChEBI" id="CHEBI:78516"/>
        <dbReference type="ChEBI" id="CHEBI:456216"/>
    </reaction>
</comment>
<keyword evidence="3 10" id="KW-0436">Ligase</keyword>
<dbReference type="Pfam" id="PF02934">
    <property type="entry name" value="GatB_N"/>
    <property type="match status" value="1"/>
</dbReference>
<evidence type="ECO:0000256" key="3">
    <source>
        <dbReference type="ARBA" id="ARBA00022598"/>
    </source>
</evidence>
<comment type="catalytic activity">
    <reaction evidence="9 10">
        <text>L-glutamyl-tRNA(Gln) + L-glutamine + ATP + H2O = L-glutaminyl-tRNA(Gln) + L-glutamate + ADP + phosphate + H(+)</text>
        <dbReference type="Rhea" id="RHEA:17521"/>
        <dbReference type="Rhea" id="RHEA-COMP:9681"/>
        <dbReference type="Rhea" id="RHEA-COMP:9684"/>
        <dbReference type="ChEBI" id="CHEBI:15377"/>
        <dbReference type="ChEBI" id="CHEBI:15378"/>
        <dbReference type="ChEBI" id="CHEBI:29985"/>
        <dbReference type="ChEBI" id="CHEBI:30616"/>
        <dbReference type="ChEBI" id="CHEBI:43474"/>
        <dbReference type="ChEBI" id="CHEBI:58359"/>
        <dbReference type="ChEBI" id="CHEBI:78520"/>
        <dbReference type="ChEBI" id="CHEBI:78521"/>
        <dbReference type="ChEBI" id="CHEBI:456216"/>
    </reaction>
</comment>
<evidence type="ECO:0000259" key="11">
    <source>
        <dbReference type="SMART" id="SM00845"/>
    </source>
</evidence>
<dbReference type="AlphaFoldDB" id="A0A0G1Y1Y2"/>
<dbReference type="InterPro" id="IPR042114">
    <property type="entry name" value="GatB_C_1"/>
</dbReference>
<dbReference type="InterPro" id="IPR018027">
    <property type="entry name" value="Asn/Gln_amidotransferase"/>
</dbReference>
<evidence type="ECO:0000256" key="5">
    <source>
        <dbReference type="ARBA" id="ARBA00022840"/>
    </source>
</evidence>
<dbReference type="HAMAP" id="MF_00121">
    <property type="entry name" value="GatB"/>
    <property type="match status" value="1"/>
</dbReference>
<dbReference type="GO" id="GO:0006412">
    <property type="term" value="P:translation"/>
    <property type="evidence" value="ECO:0007669"/>
    <property type="project" value="UniProtKB-UniRule"/>
</dbReference>
<evidence type="ECO:0000256" key="7">
    <source>
        <dbReference type="ARBA" id="ARBA00024799"/>
    </source>
</evidence>
<name>A0A0G1Y1Y2_9BACT</name>
<dbReference type="Pfam" id="PF02637">
    <property type="entry name" value="GatB_Yqey"/>
    <property type="match status" value="1"/>
</dbReference>
<keyword evidence="4 10" id="KW-0547">Nucleotide-binding</keyword>
<comment type="caution">
    <text evidence="12">The sequence shown here is derived from an EMBL/GenBank/DDBJ whole genome shotgun (WGS) entry which is preliminary data.</text>
</comment>
<dbReference type="SUPFAM" id="SSF55931">
    <property type="entry name" value="Glutamine synthetase/guanido kinase"/>
    <property type="match status" value="1"/>
</dbReference>
<keyword evidence="6 10" id="KW-0648">Protein biosynthesis</keyword>
<evidence type="ECO:0000313" key="12">
    <source>
        <dbReference type="EMBL" id="KKW37448.1"/>
    </source>
</evidence>
<dbReference type="GO" id="GO:0016740">
    <property type="term" value="F:transferase activity"/>
    <property type="evidence" value="ECO:0007669"/>
    <property type="project" value="UniProtKB-KW"/>
</dbReference>
<dbReference type="InterPro" id="IPR006075">
    <property type="entry name" value="Asn/Gln-tRNA_Trfase_suB/E_cat"/>
</dbReference>
<evidence type="ECO:0000256" key="9">
    <source>
        <dbReference type="ARBA" id="ARBA00047913"/>
    </source>
</evidence>
<proteinExistence type="inferred from homology"/>
<keyword evidence="12" id="KW-0808">Transferase</keyword>
<dbReference type="Gene3D" id="1.10.150.380">
    <property type="entry name" value="GatB domain, N-terminal subdomain"/>
    <property type="match status" value="1"/>
</dbReference>
<evidence type="ECO:0000256" key="8">
    <source>
        <dbReference type="ARBA" id="ARBA00047380"/>
    </source>
</evidence>
<protein>
    <recommendedName>
        <fullName evidence="10">Aspartyl/glutamyl-tRNA(Asn/Gln) amidotransferase subunit B</fullName>
        <shortName evidence="10">Asp/Glu-ADT subunit B</shortName>
        <ecNumber evidence="10">6.3.5.-</ecNumber>
    </recommendedName>
</protein>
<dbReference type="PATRIC" id="fig|1618607.3.peg.477"/>
<dbReference type="NCBIfam" id="NF004012">
    <property type="entry name" value="PRK05477.1-2"/>
    <property type="match status" value="1"/>
</dbReference>
<dbReference type="GO" id="GO:0070681">
    <property type="term" value="P:glutaminyl-tRNAGln biosynthesis via transamidation"/>
    <property type="evidence" value="ECO:0007669"/>
    <property type="project" value="TreeGrafter"/>
</dbReference>
<dbReference type="NCBIfam" id="TIGR00133">
    <property type="entry name" value="gatB"/>
    <property type="match status" value="1"/>
</dbReference>
<dbReference type="GO" id="GO:0050567">
    <property type="term" value="F:glutaminyl-tRNA synthase (glutamine-hydrolyzing) activity"/>
    <property type="evidence" value="ECO:0007669"/>
    <property type="project" value="UniProtKB-UniRule"/>
</dbReference>
<dbReference type="Proteomes" id="UP000033852">
    <property type="component" value="Unassembled WGS sequence"/>
</dbReference>
<evidence type="ECO:0000313" key="13">
    <source>
        <dbReference type="Proteomes" id="UP000033852"/>
    </source>
</evidence>
<comment type="similarity">
    <text evidence="1 10">Belongs to the GatB/GatE family. GatB subfamily.</text>
</comment>
<evidence type="ECO:0000256" key="4">
    <source>
        <dbReference type="ARBA" id="ARBA00022741"/>
    </source>
</evidence>
<comment type="function">
    <text evidence="7 10">Allows the formation of correctly charged Asn-tRNA(Asn) or Gln-tRNA(Gln) through the transamidation of misacylated Asp-tRNA(Asn) or Glu-tRNA(Gln) in organisms which lack either or both of asparaginyl-tRNA or glutaminyl-tRNA synthetases. The reaction takes place in the presence of glutamine and ATP through an activated phospho-Asp-tRNA(Asn) or phospho-Glu-tRNA(Gln).</text>
</comment>
<dbReference type="GO" id="GO:0005524">
    <property type="term" value="F:ATP binding"/>
    <property type="evidence" value="ECO:0007669"/>
    <property type="project" value="UniProtKB-KW"/>
</dbReference>
<dbReference type="InterPro" id="IPR014746">
    <property type="entry name" value="Gln_synth/guanido_kin_cat_dom"/>
</dbReference>
<dbReference type="NCBIfam" id="NF004014">
    <property type="entry name" value="PRK05477.1-4"/>
    <property type="match status" value="1"/>
</dbReference>
<dbReference type="EMBL" id="LCRR01000008">
    <property type="protein sequence ID" value="KKW37448.1"/>
    <property type="molecule type" value="Genomic_DNA"/>
</dbReference>
<dbReference type="PROSITE" id="PS01234">
    <property type="entry name" value="GATB"/>
    <property type="match status" value="1"/>
</dbReference>
<evidence type="ECO:0000256" key="2">
    <source>
        <dbReference type="ARBA" id="ARBA00011123"/>
    </source>
</evidence>
<reference evidence="12 13" key="1">
    <citation type="journal article" date="2015" name="Nature">
        <title>rRNA introns, odd ribosomes, and small enigmatic genomes across a large radiation of phyla.</title>
        <authorList>
            <person name="Brown C.T."/>
            <person name="Hug L.A."/>
            <person name="Thomas B.C."/>
            <person name="Sharon I."/>
            <person name="Castelle C.J."/>
            <person name="Singh A."/>
            <person name="Wilkins M.J."/>
            <person name="Williams K.H."/>
            <person name="Banfield J.F."/>
        </authorList>
    </citation>
    <scope>NUCLEOTIDE SEQUENCE [LARGE SCALE GENOMIC DNA]</scope>
</reference>
<evidence type="ECO:0000256" key="1">
    <source>
        <dbReference type="ARBA" id="ARBA00005306"/>
    </source>
</evidence>
<comment type="subunit">
    <text evidence="2 10">Heterotrimer of A, B and C subunits.</text>
</comment>
<dbReference type="SUPFAM" id="SSF89095">
    <property type="entry name" value="GatB/YqeY motif"/>
    <property type="match status" value="2"/>
</dbReference>
<dbReference type="PANTHER" id="PTHR11659">
    <property type="entry name" value="GLUTAMYL-TRNA GLN AMIDOTRANSFERASE SUBUNIT B MITOCHONDRIAL AND PROKARYOTIC PET112-RELATED"/>
    <property type="match status" value="1"/>
</dbReference>
<dbReference type="SMART" id="SM00845">
    <property type="entry name" value="GatB_Yqey"/>
    <property type="match status" value="1"/>
</dbReference>
<organism evidence="12 13">
    <name type="scientific">Candidatus Adlerbacteria bacterium GW2011_GWB1_54_7</name>
    <dbReference type="NCBI Taxonomy" id="1618607"/>
    <lineage>
        <taxon>Bacteria</taxon>
        <taxon>Candidatus Adleribacteriota</taxon>
    </lineage>
</organism>
<evidence type="ECO:0000256" key="10">
    <source>
        <dbReference type="HAMAP-Rule" id="MF_00121"/>
    </source>
</evidence>
<accession>A0A0G1Y1Y2</accession>
<dbReference type="InterPro" id="IPR017959">
    <property type="entry name" value="Asn/Gln-tRNA_amidoTrfase_suB/E"/>
</dbReference>
<dbReference type="EC" id="6.3.5.-" evidence="10"/>
<dbReference type="InterPro" id="IPR003789">
    <property type="entry name" value="Asn/Gln_tRNA_amidoTrase-B-like"/>
</dbReference>
<keyword evidence="5 10" id="KW-0067">ATP-binding</keyword>
<sequence length="458" mass="51141">MYRVTIGLEIHAELKTRTKMFCGCKNDPDEKSPNFNVCPVCMAHPGALPVINKQAVRSVLRVGAALSGKVSDYTRFDRKNYFYPDIPKGYQISQYEHPLVQGGSLKGVSITRIHLEEDTARSQHSGDKSLVDFNRAGVPLMELVTEPQIRSAAEAGAFARELQLLLRYVGAGEANMEKGEMRVEANISMGENGKIGTKVEIKNLNSFRSVERAILYEIERQSGLLEHGEKVEQETRGWDDTTQKTFSQRKKEFSHDYRYFPDPDLPYLRIGEISEFSEENLKKELPELPWQRRERYMELGLKKDDADMFVRDSVYGDFFDEICKGLSSEGISLAANYIANDLAGQGKTADSGNFRKLITMVLEGRLSSRGAKDTLALMFADGRDPEVLAKEKGLVQQSDESALATIAQKVIAGYPDVAKDYKAGKEVALQFLIGKGMMESKGSANPQALREAIQKILA</sequence>
<dbReference type="Gene3D" id="1.10.10.410">
    <property type="match status" value="1"/>
</dbReference>
<dbReference type="GO" id="GO:0050566">
    <property type="term" value="F:asparaginyl-tRNA synthase (glutamine-hydrolyzing) activity"/>
    <property type="evidence" value="ECO:0007669"/>
    <property type="project" value="RHEA"/>
</dbReference>
<feature type="domain" description="Asn/Gln amidotransferase" evidence="11">
    <location>
        <begin position="317"/>
        <end position="457"/>
    </location>
</feature>
<dbReference type="InterPro" id="IPR023168">
    <property type="entry name" value="GatB_Yqey_C_2"/>
</dbReference>
<dbReference type="PANTHER" id="PTHR11659:SF0">
    <property type="entry name" value="GLUTAMYL-TRNA(GLN) AMIDOTRANSFERASE SUBUNIT B, MITOCHONDRIAL"/>
    <property type="match status" value="1"/>
</dbReference>
<gene>
    <name evidence="10" type="primary">gatB</name>
    <name evidence="12" type="ORF">UY86_C0008G0005</name>
</gene>
<dbReference type="InterPro" id="IPR004413">
    <property type="entry name" value="GatB"/>
</dbReference>
<dbReference type="STRING" id="1618607.UY86_C0008G0005"/>
<dbReference type="InterPro" id="IPR017958">
    <property type="entry name" value="Gln-tRNA_amidoTrfase_suB_CS"/>
</dbReference>
<evidence type="ECO:0000256" key="6">
    <source>
        <dbReference type="ARBA" id="ARBA00022917"/>
    </source>
</evidence>